<accession>A0A2P5EAY0</accession>
<dbReference type="CDD" id="cd00684">
    <property type="entry name" value="Terpene_cyclase_plant_C1"/>
    <property type="match status" value="1"/>
</dbReference>
<dbReference type="PANTHER" id="PTHR31225:SF137">
    <property type="entry name" value="TERPENE SYNTHASE 11-RELATED"/>
    <property type="match status" value="1"/>
</dbReference>
<dbReference type="Proteomes" id="UP000237000">
    <property type="component" value="Unassembled WGS sequence"/>
</dbReference>
<name>A0A2P5EAY0_TREOI</name>
<dbReference type="SUPFAM" id="SSF48239">
    <property type="entry name" value="Terpenoid cyclases/Protein prenyltransferases"/>
    <property type="match status" value="1"/>
</dbReference>
<comment type="caution">
    <text evidence="7">The sequence shown here is derived from an EMBL/GenBank/DDBJ whole genome shotgun (WGS) entry which is preliminary data.</text>
</comment>
<dbReference type="Pfam" id="PF03936">
    <property type="entry name" value="Terpene_synth_C"/>
    <property type="match status" value="1"/>
</dbReference>
<evidence type="ECO:0000256" key="3">
    <source>
        <dbReference type="ARBA" id="ARBA00022842"/>
    </source>
</evidence>
<feature type="domain" description="Terpene synthase N-terminal" evidence="5">
    <location>
        <begin position="84"/>
        <end position="237"/>
    </location>
</feature>
<dbReference type="GO" id="GO:0010333">
    <property type="term" value="F:terpene synthase activity"/>
    <property type="evidence" value="ECO:0007669"/>
    <property type="project" value="InterPro"/>
</dbReference>
<dbReference type="GO" id="GO:0000287">
    <property type="term" value="F:magnesium ion binding"/>
    <property type="evidence" value="ECO:0007669"/>
    <property type="project" value="InterPro"/>
</dbReference>
<keyword evidence="4" id="KW-0456">Lyase</keyword>
<comment type="cofactor">
    <cofactor evidence="1">
        <name>Mg(2+)</name>
        <dbReference type="ChEBI" id="CHEBI:18420"/>
    </cofactor>
</comment>
<dbReference type="InterPro" id="IPR034741">
    <property type="entry name" value="Terpene_cyclase-like_1_C"/>
</dbReference>
<dbReference type="SFLD" id="SFLDS00005">
    <property type="entry name" value="Isoprenoid_Synthase_Type_I"/>
    <property type="match status" value="1"/>
</dbReference>
<protein>
    <submittedName>
        <fullName evidence="7">Squalene/phytoene synthase</fullName>
    </submittedName>
</protein>
<dbReference type="InterPro" id="IPR008949">
    <property type="entry name" value="Isoprenoid_synthase_dom_sf"/>
</dbReference>
<dbReference type="SUPFAM" id="SSF48576">
    <property type="entry name" value="Terpenoid synthases"/>
    <property type="match status" value="1"/>
</dbReference>
<keyword evidence="8" id="KW-1185">Reference proteome</keyword>
<dbReference type="InParanoid" id="A0A2P5EAY0"/>
<evidence type="ECO:0000259" key="6">
    <source>
        <dbReference type="Pfam" id="PF03936"/>
    </source>
</evidence>
<dbReference type="InterPro" id="IPR008930">
    <property type="entry name" value="Terpenoid_cyclase/PrenylTrfase"/>
</dbReference>
<dbReference type="Gene3D" id="1.10.600.10">
    <property type="entry name" value="Farnesyl Diphosphate Synthase"/>
    <property type="match status" value="1"/>
</dbReference>
<sequence>MQMTGVRLISYSSMHSAAFSKRPEPYSWKKKLFTGSNTSFMSCKCQTGSPLSMQSSKPETQHHDSLLKSLLLQHGVVADHHDSSNTKSTSEELFVKVQKVLRKPSTQRTKMRLIDSIQRLGVGHHFEEEIKQILEGFSDLNSSEDNLFDTALRFRLLRHNGLPTSSGVFDQFINKEGEFKESLNQDTCGMLSLYEASYLGAKGEDKLHKAMEFTRSHLKQSMSSVSPELQTQVTKALELPRHLRMATLEARNYIDEYSQESNHNSALLALAKLEFNELQSLHKRELAEIIRWWKQLGLVDKLGFARDRPFECFLWTVGIFPEASYSSIRVELAKTISILLVVDDIYDTYGSLDELVLFNEAIRRWELGAMDKLPEYMKICYMALYNTTNEIGYRVLKEHGWCITEHLKRTWIDIFEAFLTEAEWFNKKHTPTLEPYLTNGVTSGGSYMALVHSFFLIGHDLTDENISLMRPYPELFSCSGKILRLWDDLGTAKEEQERGDVASSIECYMREKNIELEDEARKHIRGLIRSLWMELNGELRAPSALPRSITKACFDLARTAQVIYQHGDDQSFFNVEDHVQSLFFRPCN</sequence>
<feature type="domain" description="Terpene synthase metal-binding" evidence="6">
    <location>
        <begin position="294"/>
        <end position="533"/>
    </location>
</feature>
<dbReference type="SFLD" id="SFLDG01019">
    <property type="entry name" value="Terpene_Cyclase_Like_1_C_Termi"/>
    <property type="match status" value="1"/>
</dbReference>
<dbReference type="InterPro" id="IPR036965">
    <property type="entry name" value="Terpene_synth_N_sf"/>
</dbReference>
<keyword evidence="2" id="KW-0479">Metal-binding</keyword>
<evidence type="ECO:0000256" key="1">
    <source>
        <dbReference type="ARBA" id="ARBA00001946"/>
    </source>
</evidence>
<reference evidence="8" key="1">
    <citation type="submission" date="2016-06" db="EMBL/GenBank/DDBJ databases">
        <title>Parallel loss of symbiosis genes in relatives of nitrogen-fixing non-legume Parasponia.</title>
        <authorList>
            <person name="Van Velzen R."/>
            <person name="Holmer R."/>
            <person name="Bu F."/>
            <person name="Rutten L."/>
            <person name="Van Zeijl A."/>
            <person name="Liu W."/>
            <person name="Santuari L."/>
            <person name="Cao Q."/>
            <person name="Sharma T."/>
            <person name="Shen D."/>
            <person name="Roswanjaya Y."/>
            <person name="Wardhani T."/>
            <person name="Kalhor M.S."/>
            <person name="Jansen J."/>
            <person name="Van den Hoogen J."/>
            <person name="Gungor B."/>
            <person name="Hartog M."/>
            <person name="Hontelez J."/>
            <person name="Verver J."/>
            <person name="Yang W.-C."/>
            <person name="Schijlen E."/>
            <person name="Repin R."/>
            <person name="Schilthuizen M."/>
            <person name="Schranz E."/>
            <person name="Heidstra R."/>
            <person name="Miyata K."/>
            <person name="Fedorova E."/>
            <person name="Kohlen W."/>
            <person name="Bisseling T."/>
            <person name="Smit S."/>
            <person name="Geurts R."/>
        </authorList>
    </citation>
    <scope>NUCLEOTIDE SEQUENCE [LARGE SCALE GENOMIC DNA]</scope>
    <source>
        <strain evidence="8">cv. RG33-2</strain>
    </source>
</reference>
<dbReference type="FunFam" id="1.50.10.130:FF:000001">
    <property type="entry name" value="Isoprene synthase, chloroplastic"/>
    <property type="match status" value="1"/>
</dbReference>
<dbReference type="Gene3D" id="1.50.10.130">
    <property type="entry name" value="Terpene synthase, N-terminal domain"/>
    <property type="match status" value="1"/>
</dbReference>
<dbReference type="InterPro" id="IPR044814">
    <property type="entry name" value="Terpene_cyclase_plant_C1"/>
</dbReference>
<dbReference type="FunFam" id="1.10.600.10:FF:000007">
    <property type="entry name" value="Isoprene synthase, chloroplastic"/>
    <property type="match status" value="1"/>
</dbReference>
<dbReference type="GO" id="GO:0016102">
    <property type="term" value="P:diterpenoid biosynthetic process"/>
    <property type="evidence" value="ECO:0007669"/>
    <property type="project" value="InterPro"/>
</dbReference>
<organism evidence="7 8">
    <name type="scientific">Trema orientale</name>
    <name type="common">Charcoal tree</name>
    <name type="synonym">Celtis orientalis</name>
    <dbReference type="NCBI Taxonomy" id="63057"/>
    <lineage>
        <taxon>Eukaryota</taxon>
        <taxon>Viridiplantae</taxon>
        <taxon>Streptophyta</taxon>
        <taxon>Embryophyta</taxon>
        <taxon>Tracheophyta</taxon>
        <taxon>Spermatophyta</taxon>
        <taxon>Magnoliopsida</taxon>
        <taxon>eudicotyledons</taxon>
        <taxon>Gunneridae</taxon>
        <taxon>Pentapetalae</taxon>
        <taxon>rosids</taxon>
        <taxon>fabids</taxon>
        <taxon>Rosales</taxon>
        <taxon>Cannabaceae</taxon>
        <taxon>Trema</taxon>
    </lineage>
</organism>
<dbReference type="Pfam" id="PF01397">
    <property type="entry name" value="Terpene_synth"/>
    <property type="match status" value="1"/>
</dbReference>
<dbReference type="InterPro" id="IPR005630">
    <property type="entry name" value="Terpene_synthase_metal-bd"/>
</dbReference>
<proteinExistence type="predicted"/>
<evidence type="ECO:0000313" key="8">
    <source>
        <dbReference type="Proteomes" id="UP000237000"/>
    </source>
</evidence>
<dbReference type="AlphaFoldDB" id="A0A2P5EAY0"/>
<dbReference type="OrthoDB" id="1936865at2759"/>
<dbReference type="PANTHER" id="PTHR31225">
    <property type="entry name" value="OS04G0344100 PROTEIN-RELATED"/>
    <property type="match status" value="1"/>
</dbReference>
<evidence type="ECO:0000259" key="5">
    <source>
        <dbReference type="Pfam" id="PF01397"/>
    </source>
</evidence>
<dbReference type="EMBL" id="JXTC01000190">
    <property type="protein sequence ID" value="PON82650.1"/>
    <property type="molecule type" value="Genomic_DNA"/>
</dbReference>
<dbReference type="InterPro" id="IPR001906">
    <property type="entry name" value="Terpene_synth_N"/>
</dbReference>
<evidence type="ECO:0000256" key="4">
    <source>
        <dbReference type="ARBA" id="ARBA00023239"/>
    </source>
</evidence>
<evidence type="ECO:0000313" key="7">
    <source>
        <dbReference type="EMBL" id="PON82650.1"/>
    </source>
</evidence>
<keyword evidence="3" id="KW-0460">Magnesium</keyword>
<gene>
    <name evidence="7" type="ORF">TorRG33x02_215790</name>
</gene>
<evidence type="ECO:0000256" key="2">
    <source>
        <dbReference type="ARBA" id="ARBA00022723"/>
    </source>
</evidence>
<dbReference type="InterPro" id="IPR050148">
    <property type="entry name" value="Terpene_synthase-like"/>
</dbReference>